<evidence type="ECO:0000256" key="2">
    <source>
        <dbReference type="SAM" id="Phobius"/>
    </source>
</evidence>
<dbReference type="Pfam" id="PF05024">
    <property type="entry name" value="Gpi1"/>
    <property type="match status" value="1"/>
</dbReference>
<organism evidence="3 4">
    <name type="scientific">Daphnia galeata</name>
    <dbReference type="NCBI Taxonomy" id="27404"/>
    <lineage>
        <taxon>Eukaryota</taxon>
        <taxon>Metazoa</taxon>
        <taxon>Ecdysozoa</taxon>
        <taxon>Arthropoda</taxon>
        <taxon>Crustacea</taxon>
        <taxon>Branchiopoda</taxon>
        <taxon>Diplostraca</taxon>
        <taxon>Cladocera</taxon>
        <taxon>Anomopoda</taxon>
        <taxon>Daphniidae</taxon>
        <taxon>Daphnia</taxon>
    </lineage>
</organism>
<dbReference type="EMBL" id="CAKKLH010000068">
    <property type="protein sequence ID" value="CAH0101982.1"/>
    <property type="molecule type" value="Genomic_DNA"/>
</dbReference>
<name>A0A8J2RGZ7_9CRUS</name>
<dbReference type="Proteomes" id="UP000789390">
    <property type="component" value="Unassembled WGS sequence"/>
</dbReference>
<protein>
    <recommendedName>
        <fullName evidence="5">EOG090X0BA1</fullName>
    </recommendedName>
</protein>
<accession>A0A8J2RGZ7</accession>
<evidence type="ECO:0000256" key="1">
    <source>
        <dbReference type="SAM" id="MobiDB-lite"/>
    </source>
</evidence>
<dbReference type="GO" id="GO:0005783">
    <property type="term" value="C:endoplasmic reticulum"/>
    <property type="evidence" value="ECO:0007669"/>
    <property type="project" value="TreeGrafter"/>
</dbReference>
<dbReference type="AlphaFoldDB" id="A0A8J2RGZ7"/>
<evidence type="ECO:0008006" key="5">
    <source>
        <dbReference type="Google" id="ProtNLM"/>
    </source>
</evidence>
<feature type="transmembrane region" description="Helical" evidence="2">
    <location>
        <begin position="363"/>
        <end position="382"/>
    </location>
</feature>
<gene>
    <name evidence="3" type="ORF">DGAL_LOCUS4355</name>
</gene>
<dbReference type="PANTHER" id="PTHR21329:SF3">
    <property type="entry name" value="PHOSPHATIDYLINOSITOL N-ACETYLGLUCOSAMINYLTRANSFERASE SUBUNIT Q"/>
    <property type="match status" value="1"/>
</dbReference>
<feature type="transmembrane region" description="Helical" evidence="2">
    <location>
        <begin position="326"/>
        <end position="348"/>
    </location>
</feature>
<keyword evidence="2" id="KW-0472">Membrane</keyword>
<reference evidence="3" key="1">
    <citation type="submission" date="2021-11" db="EMBL/GenBank/DDBJ databases">
        <authorList>
            <person name="Schell T."/>
        </authorList>
    </citation>
    <scope>NUCLEOTIDE SEQUENCE</scope>
    <source>
        <strain evidence="3">M5</strain>
    </source>
</reference>
<evidence type="ECO:0000313" key="4">
    <source>
        <dbReference type="Proteomes" id="UP000789390"/>
    </source>
</evidence>
<sequence length="531" mass="60938">MSAIHQVARDLKRVSSTDPAAPKSSAPSKIKGIKHQPMMARMEQQQQHDRLDDDDQGQIFVYFPLSPSTKSGLIYGVVKSNESYYNCLNVYVVSFEEDAVHQFQPLGMWNIEDYSNRNTWSCWIHLITENHHPKIESVVVEGVHVSLSRVVLVLYDETFLQSEILDQNEDWKNSKCLCELDSLLRLKHNMGNVKQEKIINQKITESVFNHSKVILQLRQRALQWRAWRSSQSELISTNLFLMMLIDLFLGFCFVNVFHSLGGANEVLEMFLESVKVIADNLQVLIEWLMGVPVGLKLNRPLSTVLGKFFLYHLYLWKTYIDIIRPIVSTIIFISSTVGLIGLSFQMALLSDLITMASLHCYCFYVYATRLYGITLHGLGSTLRMFGGRKWNPLRSRYDSGDFSWDQLCVGMFIFSSLLLLLPTLLVYYVVFLVLRLCVLFLQGTLRRLIWIINSLPSYSLLLWILGSPSLAGDVLFEVVPGRDSTLKLVWTKLPLIESMRRSLNPCAPEYPDVDWAKRLNEMVSGDLIYPL</sequence>
<keyword evidence="4" id="KW-1185">Reference proteome</keyword>
<comment type="caution">
    <text evidence="3">The sequence shown here is derived from an EMBL/GenBank/DDBJ whole genome shotgun (WGS) entry which is preliminary data.</text>
</comment>
<feature type="transmembrane region" description="Helical" evidence="2">
    <location>
        <begin position="239"/>
        <end position="260"/>
    </location>
</feature>
<dbReference type="GO" id="GO:0006506">
    <property type="term" value="P:GPI anchor biosynthetic process"/>
    <property type="evidence" value="ECO:0007669"/>
    <property type="project" value="InterPro"/>
</dbReference>
<feature type="transmembrane region" description="Helical" evidence="2">
    <location>
        <begin position="448"/>
        <end position="466"/>
    </location>
</feature>
<feature type="region of interest" description="Disordered" evidence="1">
    <location>
        <begin position="1"/>
        <end position="49"/>
    </location>
</feature>
<proteinExistence type="predicted"/>
<evidence type="ECO:0000313" key="3">
    <source>
        <dbReference type="EMBL" id="CAH0101982.1"/>
    </source>
</evidence>
<dbReference type="GO" id="GO:0016020">
    <property type="term" value="C:membrane"/>
    <property type="evidence" value="ECO:0007669"/>
    <property type="project" value="InterPro"/>
</dbReference>
<dbReference type="PANTHER" id="PTHR21329">
    <property type="entry name" value="PHOSPHATIDYLINOSITOL N-ACETYLGLUCOSAMINYLTRANSFERASE SUBUNIT Q-RELATED"/>
    <property type="match status" value="1"/>
</dbReference>
<dbReference type="InterPro" id="IPR007720">
    <property type="entry name" value="PigQ/GPI1"/>
</dbReference>
<dbReference type="OrthoDB" id="70250at2759"/>
<keyword evidence="2" id="KW-0812">Transmembrane</keyword>
<keyword evidence="2" id="KW-1133">Transmembrane helix</keyword>